<dbReference type="OrthoDB" id="6418377at2759"/>
<dbReference type="PANTHER" id="PTHR45828">
    <property type="entry name" value="CYTOCHROME B561/FERRIC REDUCTASE TRANSMEMBRANE"/>
    <property type="match status" value="1"/>
</dbReference>
<dbReference type="GO" id="GO:0016020">
    <property type="term" value="C:membrane"/>
    <property type="evidence" value="ECO:0007669"/>
    <property type="project" value="TreeGrafter"/>
</dbReference>
<sequence length="286" mass="30475">MIFAILVCLVPAVLGNSAGPPVGSSNPSLCTDMIPTGHNAGVSLANDQDNPPYAIDTSSSEYTPNGSLTVTIRGLGGNQFKGFFIQARRADPARDNDVAVGTFSSPPANTKLLMCHNVANSAWGHSNNYAKSSVVGIWNAPALDEGPIEFKATIVKGVPNRGYFYTGVKSAQVSPVTDEGAWTEPTTQQPSPPVIIETWPDPAVTRIPTFSTWIFHFKFNQNVNTMQVVVPATLKALLAGGQVYHVLLDEGVVTGPGPRYAPSTAVTDPDFYKVLYSGLPDRKNTI</sequence>
<dbReference type="RefSeq" id="XP_038052766.1">
    <property type="nucleotide sequence ID" value="XM_038196838.1"/>
</dbReference>
<dbReference type="PROSITE" id="PS51019">
    <property type="entry name" value="REELIN"/>
    <property type="match status" value="1"/>
</dbReference>
<dbReference type="PANTHER" id="PTHR45828:SF33">
    <property type="entry name" value="DOMON DOMAIN-CONTAINING PROTEIN"/>
    <property type="match status" value="1"/>
</dbReference>
<dbReference type="InterPro" id="IPR042307">
    <property type="entry name" value="Reeler_sf"/>
</dbReference>
<dbReference type="InterPro" id="IPR051237">
    <property type="entry name" value="Ferric-chelate_Red/DefProt"/>
</dbReference>
<dbReference type="EnsemblMetazoa" id="XM_038196838.1">
    <property type="protein sequence ID" value="XP_038052766.1"/>
    <property type="gene ID" value="LOC119725433"/>
</dbReference>
<feature type="chain" id="PRO_5037962354" description="Reelin domain-containing protein" evidence="1">
    <location>
        <begin position="16"/>
        <end position="286"/>
    </location>
</feature>
<dbReference type="GeneID" id="119725433"/>
<dbReference type="Pfam" id="PF02014">
    <property type="entry name" value="Reeler"/>
    <property type="match status" value="1"/>
</dbReference>
<evidence type="ECO:0000313" key="3">
    <source>
        <dbReference type="EnsemblMetazoa" id="XP_038052766.1"/>
    </source>
</evidence>
<keyword evidence="1" id="KW-0732">Signal</keyword>
<feature type="domain" description="Reelin" evidence="2">
    <location>
        <begin position="16"/>
        <end position="185"/>
    </location>
</feature>
<accession>A0A913ZNZ5</accession>
<dbReference type="CDD" id="cd08544">
    <property type="entry name" value="Reeler"/>
    <property type="match status" value="1"/>
</dbReference>
<protein>
    <recommendedName>
        <fullName evidence="2">Reelin domain-containing protein</fullName>
    </recommendedName>
</protein>
<evidence type="ECO:0000313" key="4">
    <source>
        <dbReference type="Proteomes" id="UP000887568"/>
    </source>
</evidence>
<evidence type="ECO:0000259" key="2">
    <source>
        <dbReference type="PROSITE" id="PS51019"/>
    </source>
</evidence>
<evidence type="ECO:0000256" key="1">
    <source>
        <dbReference type="SAM" id="SignalP"/>
    </source>
</evidence>
<proteinExistence type="predicted"/>
<dbReference type="AlphaFoldDB" id="A0A913ZNZ5"/>
<feature type="signal peptide" evidence="1">
    <location>
        <begin position="1"/>
        <end position="15"/>
    </location>
</feature>
<dbReference type="Proteomes" id="UP000887568">
    <property type="component" value="Unplaced"/>
</dbReference>
<keyword evidence="4" id="KW-1185">Reference proteome</keyword>
<organism evidence="3 4">
    <name type="scientific">Patiria miniata</name>
    <name type="common">Bat star</name>
    <name type="synonym">Asterina miniata</name>
    <dbReference type="NCBI Taxonomy" id="46514"/>
    <lineage>
        <taxon>Eukaryota</taxon>
        <taxon>Metazoa</taxon>
        <taxon>Echinodermata</taxon>
        <taxon>Eleutherozoa</taxon>
        <taxon>Asterozoa</taxon>
        <taxon>Asteroidea</taxon>
        <taxon>Valvatacea</taxon>
        <taxon>Valvatida</taxon>
        <taxon>Asterinidae</taxon>
        <taxon>Patiria</taxon>
    </lineage>
</organism>
<reference evidence="3" key="1">
    <citation type="submission" date="2022-11" db="UniProtKB">
        <authorList>
            <consortium name="EnsemblMetazoa"/>
        </authorList>
    </citation>
    <scope>IDENTIFICATION</scope>
</reference>
<dbReference type="InterPro" id="IPR002861">
    <property type="entry name" value="Reeler_dom"/>
</dbReference>
<name>A0A913ZNZ5_PATMI</name>
<dbReference type="Gene3D" id="2.60.40.4060">
    <property type="entry name" value="Reeler domain"/>
    <property type="match status" value="1"/>
</dbReference>